<proteinExistence type="predicted"/>
<sequence>MADDIQKLKNDVALNQVVIFIGTGVSVYTTKREQ</sequence>
<evidence type="ECO:0000313" key="2">
    <source>
        <dbReference type="Proteomes" id="UP000663842"/>
    </source>
</evidence>
<name>A0A820AKG2_9BILA</name>
<feature type="non-terminal residue" evidence="1">
    <location>
        <position position="34"/>
    </location>
</feature>
<comment type="caution">
    <text evidence="1">The sequence shown here is derived from an EMBL/GenBank/DDBJ whole genome shotgun (WGS) entry which is preliminary data.</text>
</comment>
<dbReference type="Proteomes" id="UP000663842">
    <property type="component" value="Unassembled WGS sequence"/>
</dbReference>
<protein>
    <submittedName>
        <fullName evidence="1">Uncharacterized protein</fullName>
    </submittedName>
</protein>
<dbReference type="AlphaFoldDB" id="A0A820AKG2"/>
<dbReference type="EMBL" id="CAJOBF010005541">
    <property type="protein sequence ID" value="CAF4178983.1"/>
    <property type="molecule type" value="Genomic_DNA"/>
</dbReference>
<reference evidence="1" key="1">
    <citation type="submission" date="2021-02" db="EMBL/GenBank/DDBJ databases">
        <authorList>
            <person name="Nowell W R."/>
        </authorList>
    </citation>
    <scope>NUCLEOTIDE SEQUENCE</scope>
</reference>
<gene>
    <name evidence="1" type="ORF">UXM345_LOCUS26739</name>
</gene>
<organism evidence="1 2">
    <name type="scientific">Rotaria magnacalcarata</name>
    <dbReference type="NCBI Taxonomy" id="392030"/>
    <lineage>
        <taxon>Eukaryota</taxon>
        <taxon>Metazoa</taxon>
        <taxon>Spiralia</taxon>
        <taxon>Gnathifera</taxon>
        <taxon>Rotifera</taxon>
        <taxon>Eurotatoria</taxon>
        <taxon>Bdelloidea</taxon>
        <taxon>Philodinida</taxon>
        <taxon>Philodinidae</taxon>
        <taxon>Rotaria</taxon>
    </lineage>
</organism>
<evidence type="ECO:0000313" key="1">
    <source>
        <dbReference type="EMBL" id="CAF4178983.1"/>
    </source>
</evidence>
<accession>A0A820AKG2</accession>